<name>A0A1J8PU63_9GAMM</name>
<dbReference type="Gene3D" id="2.40.37.10">
    <property type="entry name" value="Lyase, Ornithine Decarboxylase, Chain A, domain 1"/>
    <property type="match status" value="1"/>
</dbReference>
<comment type="cofactor">
    <cofactor evidence="1">
        <name>pyridoxal 5'-phosphate</name>
        <dbReference type="ChEBI" id="CHEBI:597326"/>
    </cofactor>
</comment>
<dbReference type="InterPro" id="IPR000183">
    <property type="entry name" value="Orn/DAP/Arg_de-COase"/>
</dbReference>
<dbReference type="SUPFAM" id="SSF51419">
    <property type="entry name" value="PLP-binding barrel"/>
    <property type="match status" value="1"/>
</dbReference>
<dbReference type="Proteomes" id="UP000182798">
    <property type="component" value="Unassembled WGS sequence"/>
</dbReference>
<dbReference type="AlphaFoldDB" id="A0A1J8PU63"/>
<dbReference type="InterPro" id="IPR022653">
    <property type="entry name" value="De-COase2_pyr-phos_BS"/>
</dbReference>
<evidence type="ECO:0000256" key="1">
    <source>
        <dbReference type="ARBA" id="ARBA00001933"/>
    </source>
</evidence>
<dbReference type="InterPro" id="IPR029066">
    <property type="entry name" value="PLP-binding_barrel"/>
</dbReference>
<evidence type="ECO:0000313" key="4">
    <source>
        <dbReference type="EMBL" id="OJA02948.1"/>
    </source>
</evidence>
<proteinExistence type="predicted"/>
<dbReference type="PANTHER" id="PTHR43727">
    <property type="entry name" value="DIAMINOPIMELATE DECARBOXYLASE"/>
    <property type="match status" value="1"/>
</dbReference>
<organism evidence="4 5">
    <name type="scientific">Bathymodiolus thermophilus thioautotrophic gill symbiont</name>
    <dbReference type="NCBI Taxonomy" id="2360"/>
    <lineage>
        <taxon>Bacteria</taxon>
        <taxon>Pseudomonadati</taxon>
        <taxon>Pseudomonadota</taxon>
        <taxon>Gammaproteobacteria</taxon>
        <taxon>sulfur-oxidizing symbionts</taxon>
    </lineage>
</organism>
<evidence type="ECO:0000256" key="2">
    <source>
        <dbReference type="ARBA" id="ARBA00022898"/>
    </source>
</evidence>
<evidence type="ECO:0000259" key="3">
    <source>
        <dbReference type="Pfam" id="PF02784"/>
    </source>
</evidence>
<dbReference type="GO" id="GO:0009089">
    <property type="term" value="P:lysine biosynthetic process via diaminopimelate"/>
    <property type="evidence" value="ECO:0007669"/>
    <property type="project" value="TreeGrafter"/>
</dbReference>
<feature type="non-terminal residue" evidence="4">
    <location>
        <position position="107"/>
    </location>
</feature>
<dbReference type="Pfam" id="PF02784">
    <property type="entry name" value="Orn_Arg_deC_N"/>
    <property type="match status" value="1"/>
</dbReference>
<comment type="caution">
    <text evidence="4">The sequence shown here is derived from an EMBL/GenBank/DDBJ whole genome shotgun (WGS) entry which is preliminary data.</text>
</comment>
<gene>
    <name evidence="4" type="ORF">BGC33_00915</name>
</gene>
<sequence>MSFSYQNNTLHADSVAIPELADTYGSPLYVYSRTDIENNWREFDQAFGTHPHLVCYAVKANSNLAVLNVLAKIGAGFDIVSIGELERVLAAGGTANKCVFSGVAKTA</sequence>
<dbReference type="PROSITE" id="PS00878">
    <property type="entry name" value="ODR_DC_2_1"/>
    <property type="match status" value="1"/>
</dbReference>
<dbReference type="PRINTS" id="PR01179">
    <property type="entry name" value="ODADCRBXLASE"/>
</dbReference>
<dbReference type="InterPro" id="IPR022644">
    <property type="entry name" value="De-COase2_N"/>
</dbReference>
<feature type="domain" description="Orn/DAP/Arg decarboxylase 2 N-terminal" evidence="3">
    <location>
        <begin position="34"/>
        <end position="106"/>
    </location>
</feature>
<evidence type="ECO:0000313" key="5">
    <source>
        <dbReference type="Proteomes" id="UP000182798"/>
    </source>
</evidence>
<protein>
    <submittedName>
        <fullName evidence="4">Diaminopimelate decarboxylase</fullName>
    </submittedName>
</protein>
<reference evidence="5" key="1">
    <citation type="submission" date="2016-09" db="EMBL/GenBank/DDBJ databases">
        <title>Genome Sequence of Bathymodiolus thermophilus sulfur-oxidizing gill endosymbiont.</title>
        <authorList>
            <person name="Ponnudurai R."/>
            <person name="Kleiner M."/>
            <person name="Sayavedra L."/>
            <person name="Thuermer A."/>
            <person name="Felbeck H."/>
            <person name="Schlueter R."/>
            <person name="Schweder T."/>
            <person name="Markert S."/>
        </authorList>
    </citation>
    <scope>NUCLEOTIDE SEQUENCE [LARGE SCALE GENOMIC DNA]</scope>
    <source>
        <strain evidence="5">BAT/CrabSpa'14</strain>
    </source>
</reference>
<dbReference type="PANTHER" id="PTHR43727:SF2">
    <property type="entry name" value="GROUP IV DECARBOXYLASE"/>
    <property type="match status" value="1"/>
</dbReference>
<accession>A0A1J8PU63</accession>
<dbReference type="GO" id="GO:0008836">
    <property type="term" value="F:diaminopimelate decarboxylase activity"/>
    <property type="evidence" value="ECO:0007669"/>
    <property type="project" value="TreeGrafter"/>
</dbReference>
<dbReference type="EMBL" id="MIQH01001277">
    <property type="protein sequence ID" value="OJA02948.1"/>
    <property type="molecule type" value="Genomic_DNA"/>
</dbReference>
<dbReference type="InterPro" id="IPR009006">
    <property type="entry name" value="Ala_racemase/Decarboxylase_C"/>
</dbReference>
<dbReference type="Gene3D" id="3.20.20.10">
    <property type="entry name" value="Alanine racemase"/>
    <property type="match status" value="1"/>
</dbReference>
<keyword evidence="2" id="KW-0663">Pyridoxal phosphate</keyword>